<evidence type="ECO:0000259" key="9">
    <source>
        <dbReference type="PROSITE" id="PS50980"/>
    </source>
</evidence>
<evidence type="ECO:0000256" key="1">
    <source>
        <dbReference type="ARBA" id="ARBA00005060"/>
    </source>
</evidence>
<accession>L5M468</accession>
<comment type="catalytic activity">
    <reaction evidence="7">
        <text>butanoyl-CoA + hydrogencarbonate + ATP = (2S)-ethylmalonyl-CoA + ADP + phosphate + H(+)</text>
        <dbReference type="Rhea" id="RHEA:59520"/>
        <dbReference type="ChEBI" id="CHEBI:15378"/>
        <dbReference type="ChEBI" id="CHEBI:17544"/>
        <dbReference type="ChEBI" id="CHEBI:30616"/>
        <dbReference type="ChEBI" id="CHEBI:43474"/>
        <dbReference type="ChEBI" id="CHEBI:57371"/>
        <dbReference type="ChEBI" id="CHEBI:60909"/>
        <dbReference type="ChEBI" id="CHEBI:456216"/>
    </reaction>
    <physiologicalReaction direction="left-to-right" evidence="7">
        <dbReference type="Rhea" id="RHEA:59521"/>
    </physiologicalReaction>
</comment>
<proteinExistence type="predicted"/>
<dbReference type="InterPro" id="IPR034733">
    <property type="entry name" value="AcCoA_carboxyl_beta"/>
</dbReference>
<dbReference type="InterPro" id="IPR011762">
    <property type="entry name" value="COA_CT_N"/>
</dbReference>
<dbReference type="eggNOG" id="KOG0540">
    <property type="taxonomic scope" value="Eukaryota"/>
</dbReference>
<protein>
    <recommendedName>
        <fullName evidence="5">Propionyl-CoA carboxylase beta chain, mitochondrial</fullName>
        <ecNumber evidence="2">6.4.1.3</ecNumber>
    </recommendedName>
    <alternativeName>
        <fullName evidence="6">Propanoyl-CoA:carbon dioxide ligase subunit beta</fullName>
    </alternativeName>
</protein>
<dbReference type="PANTHER" id="PTHR43842">
    <property type="entry name" value="PROPIONYL-COA CARBOXYLASE BETA CHAIN"/>
    <property type="match status" value="1"/>
</dbReference>
<evidence type="ECO:0000256" key="5">
    <source>
        <dbReference type="ARBA" id="ARBA00041138"/>
    </source>
</evidence>
<keyword evidence="3" id="KW-0436">Ligase</keyword>
<dbReference type="PANTHER" id="PTHR43842:SF2">
    <property type="entry name" value="PROPIONYL-COA CARBOXYLASE BETA CHAIN, MITOCHONDRIAL"/>
    <property type="match status" value="1"/>
</dbReference>
<feature type="domain" description="CoA carboxyltransferase N-terminal" evidence="9">
    <location>
        <begin position="28"/>
        <end position="323"/>
    </location>
</feature>
<comment type="catalytic activity">
    <reaction evidence="8">
        <text>propanoyl-CoA + hydrogencarbonate + ATP = (S)-methylmalonyl-CoA + ADP + phosphate + H(+)</text>
        <dbReference type="Rhea" id="RHEA:23720"/>
        <dbReference type="ChEBI" id="CHEBI:15378"/>
        <dbReference type="ChEBI" id="CHEBI:17544"/>
        <dbReference type="ChEBI" id="CHEBI:30616"/>
        <dbReference type="ChEBI" id="CHEBI:43474"/>
        <dbReference type="ChEBI" id="CHEBI:57327"/>
        <dbReference type="ChEBI" id="CHEBI:57392"/>
        <dbReference type="ChEBI" id="CHEBI:456216"/>
        <dbReference type="EC" id="6.4.1.3"/>
    </reaction>
    <physiologicalReaction direction="left-to-right" evidence="8">
        <dbReference type="Rhea" id="RHEA:23721"/>
    </physiologicalReaction>
</comment>
<dbReference type="Pfam" id="PF01039">
    <property type="entry name" value="Carboxyl_trans"/>
    <property type="match status" value="3"/>
</dbReference>
<evidence type="ECO:0000256" key="8">
    <source>
        <dbReference type="ARBA" id="ARBA00049495"/>
    </source>
</evidence>
<sequence length="771" mass="84811">MRVAAAGARLSVGVSGLRVAVRSLCSQPVSINERIEDKRRAALMGGGQRRIDAQHKRGKLTARERISLLLDPDSFVESDMFVEHRCADFGMAADKNKFPGDSVVTGRGRINGRLVYIFSQDFTVFGGSLSGAHAQKICKIMDQAMTVGAPVIGLNDSGGARIQEGVESLAGYADIFLEQGEVEKPSGVIRASISRSHPLTAPSDWDQCWVLAAGRNVMASGVIPQISLIMGPCAGGAVYSPALTDFTFMVKDTSYLFITGPDVVKSVTNEDVTQEELGGAKTHTTMSGVAHRAFENDVDALCNLREFFNYLPLSSQDPAPIRECHDPSDRLVPELDTIVPLESTKAYNMVDIIHSVVDEREFFEIMPSYAKNIVVGFARMNGRTVGIVGNQPNVASETVWVKELTDSGRQPLVELVAEQADLEQTFNPSDPDCVDRLLQCTRQAVPLFSKNVHSTRFVTDFCEQVLPNLSSLTTPVEGLDIQLEVLKLLAETSSFCGDMEKLETNLRKLFDKLLEYMPLPPEEAENGENAGNEKPKLQFSYVECLLYSFHQLGRKLPDFLTAKLNAEKLKDFKIRLQYFARGLQVYIRQLRLALPGCLDINSSVKGARFVRFCDAFNIPLITFVDVPGFLPGTAQEYGGIIRHGAKLLYAFAEATVPKVTVITRKAYGGAYDVMSSKHLCGDTNYAWPTAEIAVMGAKGAMEIIFKGRENVEDAQAEYINKFANPFPAAVRGFVDDIIQPSSTRARICSDLDVLASKKVQRPWRKHANIPL</sequence>
<evidence type="ECO:0000256" key="6">
    <source>
        <dbReference type="ARBA" id="ARBA00042797"/>
    </source>
</evidence>
<dbReference type="EC" id="6.4.1.3" evidence="2"/>
<dbReference type="PROSITE" id="PS50989">
    <property type="entry name" value="COA_CT_CTER"/>
    <property type="match status" value="1"/>
</dbReference>
<dbReference type="SUPFAM" id="SSF52096">
    <property type="entry name" value="ClpP/crotonase"/>
    <property type="match status" value="3"/>
</dbReference>
<evidence type="ECO:0000256" key="3">
    <source>
        <dbReference type="ARBA" id="ARBA00022598"/>
    </source>
</evidence>
<organism evidence="11 12">
    <name type="scientific">Myotis davidii</name>
    <name type="common">David's myotis</name>
    <dbReference type="NCBI Taxonomy" id="225400"/>
    <lineage>
        <taxon>Eukaryota</taxon>
        <taxon>Metazoa</taxon>
        <taxon>Chordata</taxon>
        <taxon>Craniata</taxon>
        <taxon>Vertebrata</taxon>
        <taxon>Euteleostomi</taxon>
        <taxon>Mammalia</taxon>
        <taxon>Eutheria</taxon>
        <taxon>Laurasiatheria</taxon>
        <taxon>Chiroptera</taxon>
        <taxon>Yangochiroptera</taxon>
        <taxon>Vespertilionidae</taxon>
        <taxon>Myotis</taxon>
    </lineage>
</organism>
<reference evidence="12" key="1">
    <citation type="journal article" date="2013" name="Science">
        <title>Comparative analysis of bat genomes provides insight into the evolution of flight and immunity.</title>
        <authorList>
            <person name="Zhang G."/>
            <person name="Cowled C."/>
            <person name="Shi Z."/>
            <person name="Huang Z."/>
            <person name="Bishop-Lilly K.A."/>
            <person name="Fang X."/>
            <person name="Wynne J.W."/>
            <person name="Xiong Z."/>
            <person name="Baker M.L."/>
            <person name="Zhao W."/>
            <person name="Tachedjian M."/>
            <person name="Zhu Y."/>
            <person name="Zhou P."/>
            <person name="Jiang X."/>
            <person name="Ng J."/>
            <person name="Yang L."/>
            <person name="Wu L."/>
            <person name="Xiao J."/>
            <person name="Feng Y."/>
            <person name="Chen Y."/>
            <person name="Sun X."/>
            <person name="Zhang Y."/>
            <person name="Marsh G.A."/>
            <person name="Crameri G."/>
            <person name="Broder C.C."/>
            <person name="Frey K.G."/>
            <person name="Wang L.F."/>
            <person name="Wang J."/>
        </authorList>
    </citation>
    <scope>NUCLEOTIDE SEQUENCE [LARGE SCALE GENOMIC DNA]</scope>
</reference>
<dbReference type="InterPro" id="IPR029045">
    <property type="entry name" value="ClpP/crotonase-like_dom_sf"/>
</dbReference>
<dbReference type="EMBL" id="KB104502">
    <property type="protein sequence ID" value="ELK33181.1"/>
    <property type="molecule type" value="Genomic_DNA"/>
</dbReference>
<gene>
    <name evidence="11" type="ORF">MDA_GLEAN10020931</name>
</gene>
<evidence type="ECO:0000256" key="2">
    <source>
        <dbReference type="ARBA" id="ARBA00013050"/>
    </source>
</evidence>
<dbReference type="InterPro" id="IPR051047">
    <property type="entry name" value="AccD/PCCB"/>
</dbReference>
<dbReference type="InterPro" id="IPR011763">
    <property type="entry name" value="COA_CT_C"/>
</dbReference>
<keyword evidence="12" id="KW-1185">Reference proteome</keyword>
<feature type="domain" description="CoA carboxyltransferase C-terminal" evidence="10">
    <location>
        <begin position="327"/>
        <end position="765"/>
    </location>
</feature>
<evidence type="ECO:0000313" key="12">
    <source>
        <dbReference type="Proteomes" id="UP000010556"/>
    </source>
</evidence>
<evidence type="ECO:0000256" key="4">
    <source>
        <dbReference type="ARBA" id="ARBA00038567"/>
    </source>
</evidence>
<comment type="pathway">
    <text evidence="1">Metabolic intermediate metabolism; propanoyl-CoA degradation; succinyl-CoA from propanoyl-CoA: step 1/3.</text>
</comment>
<dbReference type="Gene3D" id="3.90.226.10">
    <property type="entry name" value="2-enoyl-CoA Hydratase, Chain A, domain 1"/>
    <property type="match status" value="3"/>
</dbReference>
<dbReference type="GO" id="GO:0005739">
    <property type="term" value="C:mitochondrion"/>
    <property type="evidence" value="ECO:0007669"/>
    <property type="project" value="TreeGrafter"/>
</dbReference>
<dbReference type="PROSITE" id="PS50980">
    <property type="entry name" value="COA_CT_NTER"/>
    <property type="match status" value="1"/>
</dbReference>
<evidence type="ECO:0000259" key="10">
    <source>
        <dbReference type="PROSITE" id="PS50989"/>
    </source>
</evidence>
<comment type="subunit">
    <text evidence="4">The holoenzyme is a dodecamer composed of 6 PCCA/alpha subunits and 6 PCCB/beta subunits.</text>
</comment>
<name>L5M468_MYODS</name>
<dbReference type="GO" id="GO:0004658">
    <property type="term" value="F:propionyl-CoA carboxylase activity"/>
    <property type="evidence" value="ECO:0007669"/>
    <property type="project" value="UniProtKB-EC"/>
</dbReference>
<dbReference type="Proteomes" id="UP000010556">
    <property type="component" value="Unassembled WGS sequence"/>
</dbReference>
<evidence type="ECO:0000313" key="11">
    <source>
        <dbReference type="EMBL" id="ELK33181.1"/>
    </source>
</evidence>
<evidence type="ECO:0000256" key="7">
    <source>
        <dbReference type="ARBA" id="ARBA00048208"/>
    </source>
</evidence>
<dbReference type="AlphaFoldDB" id="L5M468"/>